<dbReference type="PROSITE" id="PS50294">
    <property type="entry name" value="WD_REPEATS_REGION"/>
    <property type="match status" value="1"/>
</dbReference>
<dbReference type="PROSITE" id="PS00678">
    <property type="entry name" value="WD_REPEATS_1"/>
    <property type="match status" value="1"/>
</dbReference>
<evidence type="ECO:0000313" key="5">
    <source>
        <dbReference type="EMBL" id="ORY76199.1"/>
    </source>
</evidence>
<name>A0A1Y2EX85_9FUNG</name>
<dbReference type="SUPFAM" id="SSF50978">
    <property type="entry name" value="WD40 repeat-like"/>
    <property type="match status" value="1"/>
</dbReference>
<dbReference type="EMBL" id="MCOG01000023">
    <property type="protein sequence ID" value="ORY76199.1"/>
    <property type="molecule type" value="Genomic_DNA"/>
</dbReference>
<feature type="repeat" description="WD" evidence="3">
    <location>
        <begin position="98"/>
        <end position="130"/>
    </location>
</feature>
<dbReference type="PANTHER" id="PTHR19848">
    <property type="entry name" value="WD40 REPEAT PROTEIN"/>
    <property type="match status" value="1"/>
</dbReference>
<dbReference type="PROSITE" id="PS50082">
    <property type="entry name" value="WD_REPEATS_2"/>
    <property type="match status" value="2"/>
</dbReference>
<evidence type="ECO:0000313" key="6">
    <source>
        <dbReference type="Proteomes" id="UP000193920"/>
    </source>
</evidence>
<dbReference type="OrthoDB" id="10248252at2759"/>
<evidence type="ECO:0000256" key="2">
    <source>
        <dbReference type="ARBA" id="ARBA00022737"/>
    </source>
</evidence>
<evidence type="ECO:0000256" key="1">
    <source>
        <dbReference type="ARBA" id="ARBA00022574"/>
    </source>
</evidence>
<dbReference type="Gene3D" id="2.130.10.10">
    <property type="entry name" value="YVTN repeat-like/Quinoprotein amine dehydrogenase"/>
    <property type="match status" value="1"/>
</dbReference>
<keyword evidence="1 3" id="KW-0853">WD repeat</keyword>
<dbReference type="InterPro" id="IPR019775">
    <property type="entry name" value="WD40_repeat_CS"/>
</dbReference>
<dbReference type="SMART" id="SM00320">
    <property type="entry name" value="WD40"/>
    <property type="match status" value="6"/>
</dbReference>
<gene>
    <name evidence="5" type="ORF">LY90DRAFT_121603</name>
</gene>
<evidence type="ECO:0000256" key="4">
    <source>
        <dbReference type="SAM" id="MobiDB-lite"/>
    </source>
</evidence>
<dbReference type="InterPro" id="IPR036322">
    <property type="entry name" value="WD40_repeat_dom_sf"/>
</dbReference>
<keyword evidence="6" id="KW-1185">Reference proteome</keyword>
<protein>
    <submittedName>
        <fullName evidence="5">WD40 repeat-like protein</fullName>
    </submittedName>
</protein>
<sequence>MYYNRNLSKDINDKIPYLYYPISTIDHNSGPITEIALYTDHSGHTKKTYIAAGCCVNQPDIQKDNFITSILDDGYINVWSAHNEILDNENNNNNNNATEGNYSTISDVKISNNGKYIYTSGFDKRVEVWDRKTFTPQYIVGQQHKANINRLAVHLEYFDQEIVASCADDGVVIIYNEKEDNGYSSSDSEENEVGNWRQEKIYYSSSYSACDITFGIKNCTNYLFTGFECENGGIIKIFDIYQMEMLYRKKYPGRISCISLSPTGKLLSCGTFIGSDDDQLSNDIYLIDTETQTHINIETPQNDINLILWSRDGQKIVSCSTDDTGIIYDIRYLSRPLTTIKHQGFIEPDGCGIVSAKWMNNTDVLITGGTDSTLRFWDLNLGDPEIHSIFLNDSSVSSISLTDDDEWLCAGTNNGCVKVYSIDRDFISLWDKNNNNNNSSSSNSNANTSNFNSSNSTNLNSGSNNSISISS</sequence>
<dbReference type="AlphaFoldDB" id="A0A1Y2EX85"/>
<dbReference type="InterPro" id="IPR015943">
    <property type="entry name" value="WD40/YVTN_repeat-like_dom_sf"/>
</dbReference>
<dbReference type="Proteomes" id="UP000193920">
    <property type="component" value="Unassembled WGS sequence"/>
</dbReference>
<reference evidence="5 6" key="1">
    <citation type="submission" date="2016-08" db="EMBL/GenBank/DDBJ databases">
        <title>A Parts List for Fungal Cellulosomes Revealed by Comparative Genomics.</title>
        <authorList>
            <consortium name="DOE Joint Genome Institute"/>
            <person name="Haitjema C.H."/>
            <person name="Gilmore S.P."/>
            <person name="Henske J.K."/>
            <person name="Solomon K.V."/>
            <person name="De Groot R."/>
            <person name="Kuo A."/>
            <person name="Mondo S.J."/>
            <person name="Salamov A.A."/>
            <person name="Labutti K."/>
            <person name="Zhao Z."/>
            <person name="Chiniquy J."/>
            <person name="Barry K."/>
            <person name="Brewer H.M."/>
            <person name="Purvine S.O."/>
            <person name="Wright A.T."/>
            <person name="Boxma B."/>
            <person name="Van Alen T."/>
            <person name="Hackstein J.H."/>
            <person name="Baker S.E."/>
            <person name="Grigoriev I.V."/>
            <person name="O'Malley M.A."/>
        </authorList>
    </citation>
    <scope>NUCLEOTIDE SEQUENCE [LARGE SCALE GENOMIC DNA]</scope>
    <source>
        <strain evidence="5 6">G1</strain>
    </source>
</reference>
<dbReference type="Pfam" id="PF00400">
    <property type="entry name" value="WD40"/>
    <property type="match status" value="3"/>
</dbReference>
<feature type="repeat" description="WD" evidence="3">
    <location>
        <begin position="353"/>
        <end position="380"/>
    </location>
</feature>
<dbReference type="InterPro" id="IPR001680">
    <property type="entry name" value="WD40_rpt"/>
</dbReference>
<evidence type="ECO:0000256" key="3">
    <source>
        <dbReference type="PROSITE-ProRule" id="PRU00221"/>
    </source>
</evidence>
<accession>A0A1Y2EX85</accession>
<keyword evidence="2" id="KW-0677">Repeat</keyword>
<dbReference type="PANTHER" id="PTHR19848:SF8">
    <property type="entry name" value="F-BOX AND WD REPEAT DOMAIN CONTAINING 7"/>
    <property type="match status" value="1"/>
</dbReference>
<comment type="caution">
    <text evidence="5">The sequence shown here is derived from an EMBL/GenBank/DDBJ whole genome shotgun (WGS) entry which is preliminary data.</text>
</comment>
<feature type="region of interest" description="Disordered" evidence="4">
    <location>
        <begin position="438"/>
        <end position="471"/>
    </location>
</feature>
<organism evidence="5 6">
    <name type="scientific">Neocallimastix californiae</name>
    <dbReference type="NCBI Taxonomy" id="1754190"/>
    <lineage>
        <taxon>Eukaryota</taxon>
        <taxon>Fungi</taxon>
        <taxon>Fungi incertae sedis</taxon>
        <taxon>Chytridiomycota</taxon>
        <taxon>Chytridiomycota incertae sedis</taxon>
        <taxon>Neocallimastigomycetes</taxon>
        <taxon>Neocallimastigales</taxon>
        <taxon>Neocallimastigaceae</taxon>
        <taxon>Neocallimastix</taxon>
    </lineage>
</organism>
<proteinExistence type="predicted"/>